<keyword evidence="4" id="KW-0732">Signal</keyword>
<dbReference type="Proteomes" id="UP001519460">
    <property type="component" value="Unassembled WGS sequence"/>
</dbReference>
<name>A0ABD0LQG3_9CAEN</name>
<evidence type="ECO:0000256" key="9">
    <source>
        <dbReference type="PROSITE-ProRule" id="PRU00557"/>
    </source>
</evidence>
<dbReference type="InterPro" id="IPR015816">
    <property type="entry name" value="Vitellinogen_b-sht_N"/>
</dbReference>
<keyword evidence="7" id="KW-1015">Disulfide bond</keyword>
<dbReference type="InterPro" id="IPR015819">
    <property type="entry name" value="Lipid_transp_b-sht_shell"/>
</dbReference>
<dbReference type="SUPFAM" id="SSF48431">
    <property type="entry name" value="Lipovitellin-phosvitin complex, superhelical domain"/>
    <property type="match status" value="1"/>
</dbReference>
<dbReference type="InterPro" id="IPR009454">
    <property type="entry name" value="Lipid_transpt_open_b-sht"/>
</dbReference>
<comment type="subcellular location">
    <subcellularLocation>
        <location evidence="1">Secreted</location>
    </subcellularLocation>
</comment>
<keyword evidence="2" id="KW-0813">Transport</keyword>
<keyword evidence="6" id="KW-0445">Lipid transport</keyword>
<reference evidence="12 13" key="1">
    <citation type="journal article" date="2023" name="Sci. Data">
        <title>Genome assembly of the Korean intertidal mud-creeper Batillaria attramentaria.</title>
        <authorList>
            <person name="Patra A.K."/>
            <person name="Ho P.T."/>
            <person name="Jun S."/>
            <person name="Lee S.J."/>
            <person name="Kim Y."/>
            <person name="Won Y.J."/>
        </authorList>
    </citation>
    <scope>NUCLEOTIDE SEQUENCE [LARGE SCALE GENOMIC DNA]</scope>
    <source>
        <strain evidence="12">Wonlab-2016</strain>
    </source>
</reference>
<dbReference type="EMBL" id="JACVVK020000029">
    <property type="protein sequence ID" value="KAK7501815.1"/>
    <property type="molecule type" value="Genomic_DNA"/>
</dbReference>
<dbReference type="Pfam" id="PF01347">
    <property type="entry name" value="Vitellogenin_N"/>
    <property type="match status" value="1"/>
</dbReference>
<dbReference type="GO" id="GO:0005576">
    <property type="term" value="C:extracellular region"/>
    <property type="evidence" value="ECO:0007669"/>
    <property type="project" value="UniProtKB-SubCell"/>
</dbReference>
<evidence type="ECO:0000256" key="7">
    <source>
        <dbReference type="ARBA" id="ARBA00023157"/>
    </source>
</evidence>
<evidence type="ECO:0000256" key="5">
    <source>
        <dbReference type="ARBA" id="ARBA00022761"/>
    </source>
</evidence>
<keyword evidence="3" id="KW-0964">Secreted</keyword>
<dbReference type="Gene3D" id="2.30.230.10">
    <property type="entry name" value="Lipovitellin, beta-sheet shell regions, chain A"/>
    <property type="match status" value="1"/>
</dbReference>
<dbReference type="PROSITE" id="PS51211">
    <property type="entry name" value="VITELLOGENIN"/>
    <property type="match status" value="1"/>
</dbReference>
<dbReference type="SMART" id="SM01169">
    <property type="entry name" value="DUF1943"/>
    <property type="match status" value="1"/>
</dbReference>
<feature type="domain" description="Vitellogenin" evidence="11">
    <location>
        <begin position="25"/>
        <end position="646"/>
    </location>
</feature>
<dbReference type="PANTHER" id="PTHR23345:SF15">
    <property type="entry name" value="VITELLOGENIN 1-RELATED"/>
    <property type="match status" value="1"/>
</dbReference>
<proteinExistence type="predicted"/>
<dbReference type="SMART" id="SM00638">
    <property type="entry name" value="LPD_N"/>
    <property type="match status" value="1"/>
</dbReference>
<dbReference type="Gene3D" id="1.25.10.20">
    <property type="entry name" value="Vitellinogen, superhelical"/>
    <property type="match status" value="1"/>
</dbReference>
<evidence type="ECO:0000256" key="10">
    <source>
        <dbReference type="SAM" id="Coils"/>
    </source>
</evidence>
<dbReference type="PANTHER" id="PTHR23345">
    <property type="entry name" value="VITELLOGENIN-RELATED"/>
    <property type="match status" value="1"/>
</dbReference>
<dbReference type="InterPro" id="IPR015817">
    <property type="entry name" value="Vitellinogen_open_b-sht_sub1"/>
</dbReference>
<sequence>PISSLWDNDGTQCATKCTDSRKFKYTPGSVYQFEYTAETATSMEHASEDTARLAITATAHVHVISSCDMVLQLRDIQVQESNPNGQGMRTAPNSAMAAARLEMKPLRFSFQDGVVAELCPDGDEDTWALNVKRGFLSAFQNGMARLDDDSTVMELDVAGRCPSEYHVVEKGWYSTTVKRSKDLLACTDRHDYQTALSASPYQAKSSVQSMPLMKSSHECEQVVDQYGILTSATCNERHLFRPFSREASGALTKVTQTLKFKGKTTGRINVPAITNRVSMMYDHGSREEQSREARMEAEHMLRQLCRDTQDDIRPDTPRLFANLVSVMRKVDASGLKSLYSQLEQNTLCANNIRTKKFFVDALPMVGTEATVSMMTQMLNSGDVTGMEAEMWMTSLALLQNPTANMLANVKNLLKNKKLADKATMPISTMVHHYCRDNADCSDDMAVKDIMNSFESLIGSSCYANKKNLDDVLLGLRAIGNAGHVSSAVGVVNKCIKRSRNDVEVRVAAAEAFRRMPCDANRDDAMDTFADTNEDSEVRIAAYLAVMTCPTMDSLDRVKRVLEAETDQQVGSFVWSHLTNLQETSSPHKQAVRQMLEDVTLPEKFDLGRLQFSRNYEGSLFLKRFNTGAGAEANLVWSSASSLPRSAAANLTVDLFGKSLNLLQVGGRLEGLEYLVETLLGPYGYFGDSNQEDLKKSRAKLDELKGSMYLRMFGNEMTYQRFQGMDTLTSGKTFNMLDFLIKLSKDHDISLTQSMVLMDTSMTIPTSSGLPLTLTVNGTATVDLQASGKMDLRKVSAKPRSLQIDGEIRPSGAVRVEGTMSVDAMVTRSALRVTGTLHSSTAIKGRVDLDRGRVLSVELDVPQDKMEIFDIRSEFAIVHNTVEKEQKMITDNRQTIKLCTGDMAARVVGLELCGELQYPNASTTENGPYFPFTGPTSLTIALYKKDTHSRYKLLAKRVENKKTTMAQLSFNTPGSKVDRSMAFDLVIDHDGKQLEVNVASPWKKAEFKAGITHTKQLIGVSGSVVTDDVNTYAVTSEVKMSESKNGVTYTPRLEIRRPDTDNVALTGFISIEDRKSASVELALAGVTQHPLTFKTAMTNTNKEMSLTGAVANGDKNEYSARIGTQMNIVNTKAATKVQLNPFLSVKTPSAELISVTGSGNYNQGKVIKGDLQVAVFKVKPASIQFSAVTAERKSSVRYTTSLNMKSSLVTTKMSTVVNVKKGRLINGRSTITYNVPRVARDKLVLTAKLSDRSTKAYNKYTVRTSMDSKSFPDYNTAVKLNVDHKKKLTAGELEVRYGDNPKDKTKRVFVSGTLARKVKNLKNMDLNYKLEAQAPSQSIDMRLKGKHSHTPTSLDSNVALTYAKGKDASMSLTLRDKSDKLKKMNGVLTLQAPGTGLTLKSDLAQQSQNQWEHNVQVKTGGGSKHSLSTVYRMPGADSHDIVSTLSLDGMKPLTVSGQANLDMDDLQLGSFVKYGKDTYGISGSHKMAKSRGGKWGLEVQIPSRRMTLGAEAGHSKGGYEGSVEAAWDADKDKNAKIALDGLVNSKSSKSGSSHNARVRLFTPFDKLENIVVSVGLDSSNTQHEISTKMVFGGKKDVLTSSLVVSTPFTPQRAQITWKAETPFRGYGSMEVSLDHSFGGALNTKFTTALGKDKCEASLTAENRGTSSSRDLQGALTVKSTWRTIRDMTITAAHKDDGRNFANNVNVNLNDQKYAYVMSMDHSDNTNKGEMTVSWPRDQLKAVWDHRMSANVISSSTSCTWGRDKRVQFDVTGRHLLGNMRTVTGNMALQTPWTRDWSAEVKHEHGMGKVISTSSLKEGQREAFSHNLAFNADSSKTGMEFKMTSPWTEPISSKLNARYDSFPMSANAEFSWEPSSKVTADGSVIVNNWDDLDISVRVTTPVRGMRSLAAQITSKSEGSEVVSHATFDYGVRDSFDLETRVQRDLTSARAKVKTSFEAVRVIEGGILVQPDLEDFSLRADFKATPVLGKYESALTWTTGDDFNARFRLDTPHTEFPYLQLVVSSQDKRRVRQSHVELEYSPRQIYSLDTTYSFEAPLLVDITARTPIAGYDSLGATFKHFATDYSIKTSAEVTYASESTVKTGVTVDWSRGLDSSLTVSTPFAGWEQSSAAVRHEGEINDFNCYADVSVAGSSVTGTLKFVNKAKTDAQLSLSTPWSGYEKIEASVSRKGDMDNMRGMAILKVGEQKMQANLNHKWNARRLRTVASVNTPYTEEMNLKLEHTGDLSHFQTEGDLSYGRAYALDGSVSFNMDQQDAAGSTTIKYRLGGPKTELAAAFGKTGPMEDLAVTASARMDKDEISATAALNTRSDVRASITLRTPFRDFESMSASLDTTGMSGEASVEYMTGKVISGKLEMNGQGLEQMSLRGSLTSPISGMERTTLSVSHAYGPKHCNGAFDLETTIGNYGGLSASYMRTGKMDDMKAEAKITRNGESGLEVFLMHEMAERRLHSSLRVLTAYTEDFNMELRHNGDLSDFTTTYVTSLGGNKVTSETSYSYKYENIDLTHKMSSMFMGESNKAGIIISKVGSMDDVTVMISGNVNSQKGKVTGKFAMGNDMSGSLEVNTPFERYRQVGTSFKYAGDMTDMTLTAACNVQGEKIEATVKFANAGAISGSIDIATPISGFRHMGTAFNYNGDLHDLSAMLTGNLEDERIEAIAKFTNARDMAGSLTIHTPFYGYTQMGSSFTFNGDLSDMSLVMGANLMQDKVEATTTFTNSNGISGSVDVTTPFQGFRKVGANFKHSGNVENFKSEGLITYMDGQEISAQLNFFNYLMRRIEVSAELKTPFQQWEMTRMSYKHAGSPDKFECNAELECSQGQKSTMNLKVNVRGDQMVELTVDTPYDGYRHTQLTHSLSLDNNVQWTGSVEYGDRQRAAGQMTFAMQDGQISFNLEGRSPFTSDLIVSYERQPQLPEGSYTEKKMLKYGDDYMYTCDSSFTYAENLMNYREQTNIVWSGEPSTRSFSIKREGPWSDVRLEVKGEMDGQEVTAETTFKNEYGRIESAVKVNTPFDGFTDIGVSFQHYGQLAGAFNTEVKVEYMDDTEITAKVDFMRAGWQRLEMTSQLTTPFEGWTQSSAEFRYSTDNDGLTGYAGVEHAGEQRMSGDLRLTTSPNPEMTFTIKTPFTSFEQMSATAGYQADGWGKQETSAKLDLGHGLVYTITTGMNSAEDAPRSLTARLTTPHGDWHTVETRLGYQGGLQDFKTTAFLSTPLTDDMSASGSFRYVTPFDMNAAATFESSFDNFRDLKMEVMNTERDSQKTSHMLVSWAQGQEVVIDGTWRHQAGWYDNRFHTDLTISSPFEVLRSGSWLYESHTTQTKREDRVEMSMNGEKCMDTDMTYIMGDLPELTLNVRKPRPMLYTATRTADGAQIFVDWDRNDPSSNLRLTSRFTDSSDDSQTQHDLDVKLIHPTRTMGVKYSLLSNSGSTSSQGELSWDEGDNQRLTYNLDFTDRSRRSATSYEGKVKVGAMQRALELTGAWTDTRVAREMDAAFSWDADRDQTKQVGVKTRWTSGAKNKGDITVSLPAIGQELRVESEVAMNEGKTLLDATTALSYSPDARKTLTLSSKLEDTTSAWTSGSNYSLSLSLTHPYTDLDISMTSHIGNTGDRYSAAVDTWYLTSRREKKNMALRGEIDRLRRQLSMEMVSPTNYDLEHPEHILMMKAMYVNDSAVRAEVSRNLVTGTVTDAMMTARLNTSTLLHSRLHWRPASLAELQQYAVYKLAAYGERSKQTMTEVTDAIGEEIGQRYARTASALADDLTPLINLVDGELTAIGQELTRLRRQLNRAYRRNDFYMQDMGDNVAEYYNVVQEYLGEVSYSYQEAIRELSAQMAQSMERMKQFPVREQYQAAVNDIRKAFEEMVDSGVMQLSQAVAEIDNYLLAARQHSQDMRDSISGVFQNMTVVQRIKQYGDSIDFTPYIDNVTKNIRAIRIPEQYTAPMYAASERMRGVFQQVLEREEMQRVGAAANEVYQQVEENMKKHLHSIVNLIKEIIADEMEVYTAHFRFLKDSHVTVWDPEHGEVQVEVSLPVPMETLDSLPDVTPIIREYNNAVNTYVPDRETIQDLYNNYGPQTWWPENNTTPVKEVLTELESFDAKYKPKYTNRKYLNRRRAVVAI</sequence>
<dbReference type="InterPro" id="IPR050733">
    <property type="entry name" value="Vitellogenin/Apolipophorin"/>
</dbReference>
<dbReference type="InterPro" id="IPR015255">
    <property type="entry name" value="Vitellinogen_open_b-sht"/>
</dbReference>
<evidence type="ECO:0000256" key="8">
    <source>
        <dbReference type="ARBA" id="ARBA00023180"/>
    </source>
</evidence>
<accession>A0ABD0LQG3</accession>
<keyword evidence="10" id="KW-0175">Coiled coil</keyword>
<keyword evidence="13" id="KW-1185">Reference proteome</keyword>
<evidence type="ECO:0000256" key="1">
    <source>
        <dbReference type="ARBA" id="ARBA00004613"/>
    </source>
</evidence>
<evidence type="ECO:0000313" key="12">
    <source>
        <dbReference type="EMBL" id="KAK7501815.1"/>
    </source>
</evidence>
<dbReference type="GO" id="GO:0006869">
    <property type="term" value="P:lipid transport"/>
    <property type="evidence" value="ECO:0007669"/>
    <property type="project" value="UniProtKB-KW"/>
</dbReference>
<dbReference type="InterPro" id="IPR011030">
    <property type="entry name" value="Lipovitellin_superhlx_dom"/>
</dbReference>
<dbReference type="Gene3D" id="2.20.50.20">
    <property type="entry name" value="Lipovitellin. Chain A, domain 3"/>
    <property type="match status" value="1"/>
</dbReference>
<gene>
    <name evidence="12" type="ORF">BaRGS_00006901</name>
</gene>
<evidence type="ECO:0000256" key="6">
    <source>
        <dbReference type="ARBA" id="ARBA00023055"/>
    </source>
</evidence>
<protein>
    <recommendedName>
        <fullName evidence="11">Vitellogenin domain-containing protein</fullName>
    </recommendedName>
</protein>
<keyword evidence="5" id="KW-0758">Storage protein</keyword>
<keyword evidence="8" id="KW-0325">Glycoprotein</keyword>
<evidence type="ECO:0000256" key="3">
    <source>
        <dbReference type="ARBA" id="ARBA00022525"/>
    </source>
</evidence>
<dbReference type="Pfam" id="PF09172">
    <property type="entry name" value="Vit_open_b-sht"/>
    <property type="match status" value="1"/>
</dbReference>
<organism evidence="12 13">
    <name type="scientific">Batillaria attramentaria</name>
    <dbReference type="NCBI Taxonomy" id="370345"/>
    <lineage>
        <taxon>Eukaryota</taxon>
        <taxon>Metazoa</taxon>
        <taxon>Spiralia</taxon>
        <taxon>Lophotrochozoa</taxon>
        <taxon>Mollusca</taxon>
        <taxon>Gastropoda</taxon>
        <taxon>Caenogastropoda</taxon>
        <taxon>Sorbeoconcha</taxon>
        <taxon>Cerithioidea</taxon>
        <taxon>Batillariidae</taxon>
        <taxon>Batillaria</taxon>
    </lineage>
</organism>
<dbReference type="SUPFAM" id="SSF56968">
    <property type="entry name" value="Lipovitellin-phosvitin complex, beta-sheet shell regions"/>
    <property type="match status" value="2"/>
</dbReference>
<evidence type="ECO:0000259" key="11">
    <source>
        <dbReference type="PROSITE" id="PS51211"/>
    </source>
</evidence>
<comment type="caution">
    <text evidence="12">The sequence shown here is derived from an EMBL/GenBank/DDBJ whole genome shotgun (WGS) entry which is preliminary data.</text>
</comment>
<dbReference type="Pfam" id="PF06448">
    <property type="entry name" value="DUF1081"/>
    <property type="match status" value="1"/>
</dbReference>
<dbReference type="GO" id="GO:0045735">
    <property type="term" value="F:nutrient reservoir activity"/>
    <property type="evidence" value="ECO:0007669"/>
    <property type="project" value="UniProtKB-KW"/>
</dbReference>
<feature type="non-terminal residue" evidence="12">
    <location>
        <position position="1"/>
    </location>
</feature>
<evidence type="ECO:0000313" key="13">
    <source>
        <dbReference type="Proteomes" id="UP001519460"/>
    </source>
</evidence>
<feature type="coiled-coil region" evidence="10">
    <location>
        <begin position="3781"/>
        <end position="3808"/>
    </location>
</feature>
<comment type="caution">
    <text evidence="9">Lacks conserved residue(s) required for the propagation of feature annotation.</text>
</comment>
<evidence type="ECO:0000256" key="4">
    <source>
        <dbReference type="ARBA" id="ARBA00022729"/>
    </source>
</evidence>
<dbReference type="Gene3D" id="2.20.80.10">
    <property type="entry name" value="Lipovitellin-phosvitin complex, chain A, domain 4"/>
    <property type="match status" value="1"/>
</dbReference>
<dbReference type="InterPro" id="IPR001747">
    <property type="entry name" value="Vitellogenin_N"/>
</dbReference>
<evidence type="ECO:0000256" key="2">
    <source>
        <dbReference type="ARBA" id="ARBA00022448"/>
    </source>
</evidence>